<evidence type="ECO:0000256" key="3">
    <source>
        <dbReference type="ARBA" id="ARBA00022475"/>
    </source>
</evidence>
<comment type="similarity">
    <text evidence="2">Belongs to the bacterial sugar transferase family.</text>
</comment>
<feature type="transmembrane region" description="Helical" evidence="9">
    <location>
        <begin position="48"/>
        <end position="70"/>
    </location>
</feature>
<protein>
    <submittedName>
        <fullName evidence="11">Putative sugar transferase EpsL</fullName>
        <ecNumber evidence="11">2.-.-.-</ecNumber>
    </submittedName>
</protein>
<keyword evidence="12" id="KW-1185">Reference proteome</keyword>
<dbReference type="GO" id="GO:0005886">
    <property type="term" value="C:plasma membrane"/>
    <property type="evidence" value="ECO:0007669"/>
    <property type="project" value="UniProtKB-SubCell"/>
</dbReference>
<gene>
    <name evidence="11" type="primary">epsL</name>
    <name evidence="11" type="ORF">TRM7557_01930</name>
</gene>
<dbReference type="PANTHER" id="PTHR30576">
    <property type="entry name" value="COLANIC BIOSYNTHESIS UDP-GLUCOSE LIPID CARRIER TRANSFERASE"/>
    <property type="match status" value="1"/>
</dbReference>
<evidence type="ECO:0000256" key="8">
    <source>
        <dbReference type="ARBA" id="ARBA00023169"/>
    </source>
</evidence>
<keyword evidence="4 11" id="KW-0808">Transferase</keyword>
<name>A0A0P1GX62_9RHOB</name>
<evidence type="ECO:0000256" key="9">
    <source>
        <dbReference type="SAM" id="Phobius"/>
    </source>
</evidence>
<dbReference type="STRING" id="928856.SAMN04488049_108101"/>
<keyword evidence="7 9" id="KW-0472">Membrane</keyword>
<evidence type="ECO:0000256" key="1">
    <source>
        <dbReference type="ARBA" id="ARBA00004236"/>
    </source>
</evidence>
<dbReference type="PANTHER" id="PTHR30576:SF4">
    <property type="entry name" value="UNDECAPRENYL-PHOSPHATE GALACTOSE PHOSPHOTRANSFERASE"/>
    <property type="match status" value="1"/>
</dbReference>
<dbReference type="GO" id="GO:0016780">
    <property type="term" value="F:phosphotransferase activity, for other substituted phosphate groups"/>
    <property type="evidence" value="ECO:0007669"/>
    <property type="project" value="TreeGrafter"/>
</dbReference>
<organism evidence="11 12">
    <name type="scientific">Tritonibacter multivorans</name>
    <dbReference type="NCBI Taxonomy" id="928856"/>
    <lineage>
        <taxon>Bacteria</taxon>
        <taxon>Pseudomonadati</taxon>
        <taxon>Pseudomonadota</taxon>
        <taxon>Alphaproteobacteria</taxon>
        <taxon>Rhodobacterales</taxon>
        <taxon>Paracoccaceae</taxon>
        <taxon>Tritonibacter</taxon>
    </lineage>
</organism>
<sequence length="236" mass="26393">MTPVIGFMGYLKMQDFAATNQNADALPILGGEHPRGFYASFGKRVFDITAVLCAAPLVLLLVVPLMLLIARDGGSPFYTQMRIGRNGKEYRMWKLRSMVVGADEKLAQYLAENPDAKAEWDQTQKLKSDPRITTVGRLIRKTSLDELPQLWNVLIGEMSLVGPRPMMPCQKRLYPGQDYYDLRPGITGAWQVSERNESFFSDRASYDSSYKSNLSAKTDALILFKTVGVVCKATGH</sequence>
<evidence type="ECO:0000256" key="4">
    <source>
        <dbReference type="ARBA" id="ARBA00022679"/>
    </source>
</evidence>
<keyword evidence="3" id="KW-1003">Cell membrane</keyword>
<feature type="domain" description="Bacterial sugar transferase" evidence="10">
    <location>
        <begin position="43"/>
        <end position="231"/>
    </location>
</feature>
<comment type="subcellular location">
    <subcellularLocation>
        <location evidence="1">Cell membrane</location>
    </subcellularLocation>
</comment>
<evidence type="ECO:0000313" key="11">
    <source>
        <dbReference type="EMBL" id="CUH78533.1"/>
    </source>
</evidence>
<dbReference type="EC" id="2.-.-.-" evidence="11"/>
<dbReference type="AlphaFoldDB" id="A0A0P1GX62"/>
<dbReference type="Proteomes" id="UP000052022">
    <property type="component" value="Unassembled WGS sequence"/>
</dbReference>
<dbReference type="GO" id="GO:0000271">
    <property type="term" value="P:polysaccharide biosynthetic process"/>
    <property type="evidence" value="ECO:0007669"/>
    <property type="project" value="UniProtKB-KW"/>
</dbReference>
<evidence type="ECO:0000256" key="7">
    <source>
        <dbReference type="ARBA" id="ARBA00023136"/>
    </source>
</evidence>
<evidence type="ECO:0000256" key="6">
    <source>
        <dbReference type="ARBA" id="ARBA00022989"/>
    </source>
</evidence>
<proteinExistence type="inferred from homology"/>
<evidence type="ECO:0000259" key="10">
    <source>
        <dbReference type="Pfam" id="PF02397"/>
    </source>
</evidence>
<reference evidence="11 12" key="1">
    <citation type="submission" date="2015-09" db="EMBL/GenBank/DDBJ databases">
        <authorList>
            <consortium name="Swine Surveillance"/>
        </authorList>
    </citation>
    <scope>NUCLEOTIDE SEQUENCE [LARGE SCALE GENOMIC DNA]</scope>
    <source>
        <strain evidence="11 12">CECT 7557</strain>
    </source>
</reference>
<evidence type="ECO:0000256" key="2">
    <source>
        <dbReference type="ARBA" id="ARBA00006464"/>
    </source>
</evidence>
<dbReference type="InterPro" id="IPR003362">
    <property type="entry name" value="Bact_transf"/>
</dbReference>
<dbReference type="Pfam" id="PF02397">
    <property type="entry name" value="Bac_transf"/>
    <property type="match status" value="1"/>
</dbReference>
<keyword evidence="5 9" id="KW-0812">Transmembrane</keyword>
<evidence type="ECO:0000256" key="5">
    <source>
        <dbReference type="ARBA" id="ARBA00022692"/>
    </source>
</evidence>
<evidence type="ECO:0000313" key="12">
    <source>
        <dbReference type="Proteomes" id="UP000052022"/>
    </source>
</evidence>
<accession>A0A0P1GX62</accession>
<keyword evidence="8" id="KW-0270">Exopolysaccharide synthesis</keyword>
<dbReference type="EMBL" id="CYSD01000031">
    <property type="protein sequence ID" value="CUH78533.1"/>
    <property type="molecule type" value="Genomic_DNA"/>
</dbReference>
<keyword evidence="6 9" id="KW-1133">Transmembrane helix</keyword>